<dbReference type="SUPFAM" id="SSF52309">
    <property type="entry name" value="N-(deoxy)ribosyltransferase-like"/>
    <property type="match status" value="1"/>
</dbReference>
<evidence type="ECO:0000313" key="2">
    <source>
        <dbReference type="Proteomes" id="UP001213979"/>
    </source>
</evidence>
<keyword evidence="2" id="KW-1185">Reference proteome</keyword>
<proteinExistence type="predicted"/>
<comment type="caution">
    <text evidence="1">The sequence shown here is derived from an EMBL/GenBank/DDBJ whole genome shotgun (WGS) entry which is preliminary data.</text>
</comment>
<name>A0ABT5W2G9_9BACL</name>
<organism evidence="1 2">
    <name type="scientific">Anoxybacteroides rupiense</name>
    <dbReference type="NCBI Taxonomy" id="311460"/>
    <lineage>
        <taxon>Bacteria</taxon>
        <taxon>Bacillati</taxon>
        <taxon>Bacillota</taxon>
        <taxon>Bacilli</taxon>
        <taxon>Bacillales</taxon>
        <taxon>Anoxybacillaceae</taxon>
        <taxon>Anoxybacteroides</taxon>
    </lineage>
</organism>
<evidence type="ECO:0000313" key="1">
    <source>
        <dbReference type="EMBL" id="MDE8563525.1"/>
    </source>
</evidence>
<gene>
    <name evidence="1" type="ORF">PNH38_06430</name>
</gene>
<dbReference type="RefSeq" id="WP_159719927.1">
    <property type="nucleotide sequence ID" value="NZ_JAQOTG010000004.1"/>
</dbReference>
<reference evidence="1 2" key="1">
    <citation type="submission" date="2023-01" db="EMBL/GenBank/DDBJ databases">
        <title>Genome-based reclassification of Anoxybacillus geothermalis as a later heterotypic synonym of Anoxybacillus rupiensis.</title>
        <authorList>
            <person name="Inan Bektas K."/>
            <person name="Canakci S."/>
            <person name="Belduz A.A."/>
            <person name="Guler H.H."/>
        </authorList>
    </citation>
    <scope>NUCLEOTIDE SEQUENCE [LARGE SCALE GENOMIC DNA]</scope>
    <source>
        <strain evidence="1 2">DSM 17127</strain>
    </source>
</reference>
<dbReference type="Proteomes" id="UP001213979">
    <property type="component" value="Unassembled WGS sequence"/>
</dbReference>
<sequence>MMAADFFIMSLPARKGSHVELGIALASGKRVYMYSTDEDIYHSETTATFYHLPEVKKLVGAFDCFWERLIFHEETNEGGAF</sequence>
<protein>
    <submittedName>
        <fullName evidence="1">Uncharacterized protein</fullName>
    </submittedName>
</protein>
<accession>A0ABT5W2G9</accession>
<dbReference type="EMBL" id="JAQOTG010000004">
    <property type="protein sequence ID" value="MDE8563525.1"/>
    <property type="molecule type" value="Genomic_DNA"/>
</dbReference>